<dbReference type="Gene3D" id="1.20.1110.10">
    <property type="entry name" value="Calcium-transporting ATPase, transmembrane domain"/>
    <property type="match status" value="1"/>
</dbReference>
<accession>A0A422MVN4</accession>
<dbReference type="Proteomes" id="UP000283634">
    <property type="component" value="Unassembled WGS sequence"/>
</dbReference>
<dbReference type="AlphaFoldDB" id="A0A422MVN4"/>
<keyword evidence="1" id="KW-0472">Membrane</keyword>
<gene>
    <name evidence="2" type="ORF">TraAM80_09428</name>
</gene>
<evidence type="ECO:0000256" key="1">
    <source>
        <dbReference type="SAM" id="Phobius"/>
    </source>
</evidence>
<protein>
    <submittedName>
        <fullName evidence="2">Ca2+ transporting ATPase, plasma membrane</fullName>
    </submittedName>
</protein>
<dbReference type="RefSeq" id="XP_029234041.1">
    <property type="nucleotide sequence ID" value="XM_029386110.1"/>
</dbReference>
<dbReference type="EMBL" id="MKGL01000582">
    <property type="protein sequence ID" value="RNE97267.1"/>
    <property type="molecule type" value="Genomic_DNA"/>
</dbReference>
<dbReference type="OMA" id="DEWFACF"/>
<evidence type="ECO:0000313" key="2">
    <source>
        <dbReference type="EMBL" id="RNE97267.1"/>
    </source>
</evidence>
<keyword evidence="3" id="KW-1185">Reference proteome</keyword>
<dbReference type="OrthoDB" id="3216948at2759"/>
<feature type="transmembrane region" description="Helical" evidence="1">
    <location>
        <begin position="21"/>
        <end position="41"/>
    </location>
</feature>
<dbReference type="InterPro" id="IPR023298">
    <property type="entry name" value="ATPase_P-typ_TM_dom_sf"/>
</dbReference>
<name>A0A422MVN4_TRYRA</name>
<comment type="caution">
    <text evidence="2">The sequence shown here is derived from an EMBL/GenBank/DDBJ whole genome shotgun (WGS) entry which is preliminary data.</text>
</comment>
<organism evidence="2 3">
    <name type="scientific">Trypanosoma rangeli</name>
    <dbReference type="NCBI Taxonomy" id="5698"/>
    <lineage>
        <taxon>Eukaryota</taxon>
        <taxon>Discoba</taxon>
        <taxon>Euglenozoa</taxon>
        <taxon>Kinetoplastea</taxon>
        <taxon>Metakinetoplastina</taxon>
        <taxon>Trypanosomatida</taxon>
        <taxon>Trypanosomatidae</taxon>
        <taxon>Trypanosoma</taxon>
        <taxon>Herpetosoma</taxon>
    </lineage>
</organism>
<dbReference type="GeneID" id="40333361"/>
<feature type="transmembrane region" description="Helical" evidence="1">
    <location>
        <begin position="53"/>
        <end position="75"/>
    </location>
</feature>
<evidence type="ECO:0000313" key="3">
    <source>
        <dbReference type="Proteomes" id="UP000283634"/>
    </source>
</evidence>
<keyword evidence="1" id="KW-0812">Transmembrane</keyword>
<keyword evidence="1" id="KW-1133">Transmembrane helix</keyword>
<proteinExistence type="predicted"/>
<sequence length="174" mass="19823">MFNARKVYAELNCFEGLHRSKLLLMIVTFCLGFQVVGVSTFGDALAVCPLSPLAWFFSAAIAAIVVPLGVLSRLVPLTERVVKRRDQTGVAARNCVMEKLSRKLEQEQLQMGTDNGNFLRLALRAHAQSRWRQVQAQRVKTLRVVNAFRRAGVDRDMRSAVSRDIYHHFLQFYR</sequence>
<dbReference type="SUPFAM" id="SSF81665">
    <property type="entry name" value="Calcium ATPase, transmembrane domain M"/>
    <property type="match status" value="1"/>
</dbReference>
<reference evidence="2 3" key="1">
    <citation type="journal article" date="2018" name="BMC Genomics">
        <title>Genomic comparison of Trypanosoma conorhini and Trypanosoma rangeli to Trypanosoma cruzi strains of high and low virulence.</title>
        <authorList>
            <person name="Bradwell K.R."/>
            <person name="Koparde V.N."/>
            <person name="Matveyev A.V."/>
            <person name="Serrano M.G."/>
            <person name="Alves J.M."/>
            <person name="Parikh H."/>
            <person name="Huang B."/>
            <person name="Lee V."/>
            <person name="Espinosa-Alvarez O."/>
            <person name="Ortiz P.A."/>
            <person name="Costa-Martins A.G."/>
            <person name="Teixeira M.M."/>
            <person name="Buck G.A."/>
        </authorList>
    </citation>
    <scope>NUCLEOTIDE SEQUENCE [LARGE SCALE GENOMIC DNA]</scope>
    <source>
        <strain evidence="2 3">AM80</strain>
    </source>
</reference>